<dbReference type="EMBL" id="NWUJ01000004">
    <property type="protein sequence ID" value="PFH36088.1"/>
    <property type="molecule type" value="Genomic_DNA"/>
</dbReference>
<dbReference type="InterPro" id="IPR036755">
    <property type="entry name" value="SRS_dom_sf"/>
</dbReference>
<organism evidence="2 3">
    <name type="scientific">Besnoitia besnoiti</name>
    <name type="common">Apicomplexan protozoan</name>
    <dbReference type="NCBI Taxonomy" id="94643"/>
    <lineage>
        <taxon>Eukaryota</taxon>
        <taxon>Sar</taxon>
        <taxon>Alveolata</taxon>
        <taxon>Apicomplexa</taxon>
        <taxon>Conoidasida</taxon>
        <taxon>Coccidia</taxon>
        <taxon>Eucoccidiorida</taxon>
        <taxon>Eimeriorina</taxon>
        <taxon>Sarcocystidae</taxon>
        <taxon>Besnoitia</taxon>
    </lineage>
</organism>
<accession>A0A2A9MC75</accession>
<dbReference type="Pfam" id="PF04092">
    <property type="entry name" value="SAG"/>
    <property type="match status" value="2"/>
</dbReference>
<keyword evidence="3" id="KW-1185">Reference proteome</keyword>
<comment type="caution">
    <text evidence="2">The sequence shown here is derived from an EMBL/GenBank/DDBJ whole genome shotgun (WGS) entry which is preliminary data.</text>
</comment>
<dbReference type="PRINTS" id="PR01801">
    <property type="entry name" value="SURFCEANTIGN"/>
</dbReference>
<evidence type="ECO:0000313" key="3">
    <source>
        <dbReference type="Proteomes" id="UP000224006"/>
    </source>
</evidence>
<dbReference type="InterPro" id="IPR028352">
    <property type="entry name" value="Surface_antig_SAG1"/>
</dbReference>
<feature type="domain" description="SRS" evidence="1">
    <location>
        <begin position="71"/>
        <end position="200"/>
    </location>
</feature>
<dbReference type="Gene3D" id="2.60.40.1320">
    <property type="entry name" value="SRS domain"/>
    <property type="match status" value="2"/>
</dbReference>
<dbReference type="SUPFAM" id="SSF74877">
    <property type="entry name" value="Major surface antigen p30, SAG1"/>
    <property type="match status" value="2"/>
</dbReference>
<dbReference type="RefSeq" id="XP_029220097.1">
    <property type="nucleotide sequence ID" value="XM_029364174.1"/>
</dbReference>
<dbReference type="AlphaFoldDB" id="A0A2A9MC75"/>
<dbReference type="GO" id="GO:0016020">
    <property type="term" value="C:membrane"/>
    <property type="evidence" value="ECO:0007669"/>
    <property type="project" value="InterPro"/>
</dbReference>
<reference evidence="2 3" key="1">
    <citation type="submission" date="2017-09" db="EMBL/GenBank/DDBJ databases">
        <title>Genome sequencing of Besnoitia besnoiti strain Bb-Ger1.</title>
        <authorList>
            <person name="Schares G."/>
            <person name="Venepally P."/>
            <person name="Lorenzi H.A."/>
        </authorList>
    </citation>
    <scope>NUCLEOTIDE SEQUENCE [LARGE SCALE GENOMIC DNA]</scope>
    <source>
        <strain evidence="2 3">Bb-Ger1</strain>
    </source>
</reference>
<feature type="domain" description="SRS" evidence="1">
    <location>
        <begin position="210"/>
        <end position="339"/>
    </location>
</feature>
<dbReference type="VEuPathDB" id="ToxoDB:BESB_057390"/>
<evidence type="ECO:0000259" key="1">
    <source>
        <dbReference type="Pfam" id="PF04092"/>
    </source>
</evidence>
<proteinExistence type="predicted"/>
<gene>
    <name evidence="2" type="ORF">BESB_057390</name>
</gene>
<dbReference type="OrthoDB" id="331001at2759"/>
<dbReference type="InterPro" id="IPR007226">
    <property type="entry name" value="SRS_dom"/>
</dbReference>
<dbReference type="KEGG" id="bbes:BESB_057390"/>
<evidence type="ECO:0000313" key="2">
    <source>
        <dbReference type="EMBL" id="PFH36088.1"/>
    </source>
</evidence>
<dbReference type="GeneID" id="40310668"/>
<protein>
    <submittedName>
        <fullName evidence="2">SAG-related sequence</fullName>
    </submittedName>
</protein>
<dbReference type="Proteomes" id="UP000224006">
    <property type="component" value="Chromosome IV"/>
</dbReference>
<name>A0A2A9MC75_BESBE</name>
<sequence>MDSLSRMTYTELRAPAAAPSRRLQWSSSLATRRHAVVLVSFVCTVFLFCDAVDAVAAKVTPGCGGSDKGAVCTCDETSKAENPLTVIISEGKNTLHLQCKEPLVYAPDLLKKKTVGNAENTTLKCTGGEQTSSCIDIDQLLFGSPTDVHWTDATPLEKADGQSKSLTIPSENLPYVDGQFVVGCTEKGGGNPKCRVAVTVKARASVADGQTVTCAYGTSSNTSHQTVTLSQAKNSFTLVCGEKGAVLPTNYKAAYCSSEIKDGEDTCGGDYKTMLPGYAEKWWKTDAQRNSFAFSIPVDEFPKNEANMVVGCQQKPSSGGEGIPEGVSGSTVCSVEVTIDPSASSSIITRVEGVRFLFVVAPTLAAIASV</sequence>